<sequence length="121" mass="14244">MPRNKIQFQKGLSLTAFFAEYGKEEQCRDQFFIWRWPKGFECPNCGCKEHCILKTRELYQCNHCHHQTSLTTGTIMEATKLPFTVWFLAMYLMTQTKNGISALELSRQLGISYNASWRLKH</sequence>
<feature type="non-terminal residue" evidence="2">
    <location>
        <position position="121"/>
    </location>
</feature>
<dbReference type="InterPro" id="IPR024442">
    <property type="entry name" value="Transposase_Zn_ribbon"/>
</dbReference>
<organism evidence="2 3">
    <name type="scientific">Rhizobium meliloti</name>
    <name type="common">Ensifer meliloti</name>
    <name type="synonym">Sinorhizobium meliloti</name>
    <dbReference type="NCBI Taxonomy" id="382"/>
    <lineage>
        <taxon>Bacteria</taxon>
        <taxon>Pseudomonadati</taxon>
        <taxon>Pseudomonadota</taxon>
        <taxon>Alphaproteobacteria</taxon>
        <taxon>Hyphomicrobiales</taxon>
        <taxon>Rhizobiaceae</taxon>
        <taxon>Sinorhizobium/Ensifer group</taxon>
        <taxon>Sinorhizobium</taxon>
    </lineage>
</organism>
<dbReference type="Pfam" id="PF12760">
    <property type="entry name" value="Zn_ribbon_IS1595"/>
    <property type="match status" value="1"/>
</dbReference>
<accession>A0A2J0YSC7</accession>
<name>A0A2J0YSC7_RHIML</name>
<evidence type="ECO:0000259" key="1">
    <source>
        <dbReference type="Pfam" id="PF12760"/>
    </source>
</evidence>
<feature type="domain" description="Transposase zinc-ribbon" evidence="1">
    <location>
        <begin position="23"/>
        <end position="67"/>
    </location>
</feature>
<dbReference type="RefSeq" id="WP_234819397.1">
    <property type="nucleotide sequence ID" value="NZ_NJGD01000211.1"/>
</dbReference>
<dbReference type="Proteomes" id="UP000231987">
    <property type="component" value="Unassembled WGS sequence"/>
</dbReference>
<evidence type="ECO:0000313" key="2">
    <source>
        <dbReference type="EMBL" id="PJR05588.1"/>
    </source>
</evidence>
<protein>
    <submittedName>
        <fullName evidence="2">IS1595 family transposase</fullName>
    </submittedName>
</protein>
<dbReference type="EMBL" id="NJGD01000211">
    <property type="protein sequence ID" value="PJR05588.1"/>
    <property type="molecule type" value="Genomic_DNA"/>
</dbReference>
<gene>
    <name evidence="2" type="ORF">CEJ86_33960</name>
</gene>
<proteinExistence type="predicted"/>
<reference evidence="2 3" key="1">
    <citation type="submission" date="2017-06" db="EMBL/GenBank/DDBJ databases">
        <title>Ensifer strains isolated from leguminous trees and herbs display diverse denitrification phenotypes with some acting as strong N2O sinks.</title>
        <authorList>
            <person name="Woliy K."/>
            <person name="Mania D."/>
            <person name="Bakken L.R."/>
            <person name="Frostegard A."/>
        </authorList>
    </citation>
    <scope>NUCLEOTIDE SEQUENCE [LARGE SCALE GENOMIC DNA]</scope>
    <source>
        <strain evidence="2 3">AC50a</strain>
    </source>
</reference>
<comment type="caution">
    <text evidence="2">The sequence shown here is derived from an EMBL/GenBank/DDBJ whole genome shotgun (WGS) entry which is preliminary data.</text>
</comment>
<dbReference type="AlphaFoldDB" id="A0A2J0YSC7"/>
<evidence type="ECO:0000313" key="3">
    <source>
        <dbReference type="Proteomes" id="UP000231987"/>
    </source>
</evidence>